<feature type="domain" description="FecR protein" evidence="2">
    <location>
        <begin position="123"/>
        <end position="214"/>
    </location>
</feature>
<evidence type="ECO:0000313" key="5">
    <source>
        <dbReference type="Proteomes" id="UP000283855"/>
    </source>
</evidence>
<reference evidence="4 5" key="1">
    <citation type="submission" date="2018-08" db="EMBL/GenBank/DDBJ databases">
        <title>A genome reference for cultivated species of the human gut microbiota.</title>
        <authorList>
            <person name="Zou Y."/>
            <person name="Xue W."/>
            <person name="Luo G."/>
        </authorList>
    </citation>
    <scope>NUCLEOTIDE SEQUENCE [LARGE SCALE GENOMIC DNA]</scope>
    <source>
        <strain evidence="4 5">AM42-38</strain>
    </source>
</reference>
<dbReference type="Proteomes" id="UP000283855">
    <property type="component" value="Unassembled WGS sequence"/>
</dbReference>
<keyword evidence="1" id="KW-1133">Transmembrane helix</keyword>
<comment type="caution">
    <text evidence="4">The sequence shown here is derived from an EMBL/GenBank/DDBJ whole genome shotgun (WGS) entry which is preliminary data.</text>
</comment>
<sequence>MKEHESIKKLFQLYISGKHFSQTGRALFGKWLRAPQDQETKEDQLHQYWETVENKISDNTWHDWNRLQAQLTTPTLQKKTFHIQWMRYAAAIALLIISISGIYWATTRHILQQPVEMVELFVQHGDTREILLPDSSRIWVNAGSTVLYPANFEKMDSRTVYLTGEASFNVHKDPEKPFIVKTSALNVQALGTVFTVKSYASENYTTATLEQGSIQVSLKEKPDETYILKPSEQLIYSHINHTVQQNKVDLSLYKLMRKGYLIFENVPFKQLAKELEKKYGVTFLYNSTRYENDLYCIKFAPDETIEDVMEILHQLMNIQYTIKGNHIIVK</sequence>
<evidence type="ECO:0000256" key="1">
    <source>
        <dbReference type="SAM" id="Phobius"/>
    </source>
</evidence>
<dbReference type="Gene3D" id="2.60.120.1440">
    <property type="match status" value="1"/>
</dbReference>
<accession>A0A413T0T3</accession>
<dbReference type="PANTHER" id="PTHR30273">
    <property type="entry name" value="PERIPLASMIC SIGNAL SENSOR AND SIGMA FACTOR ACTIVATOR FECR-RELATED"/>
    <property type="match status" value="1"/>
</dbReference>
<feature type="domain" description="Protein FecR C-terminal" evidence="3">
    <location>
        <begin position="260"/>
        <end position="329"/>
    </location>
</feature>
<keyword evidence="1" id="KW-0472">Membrane</keyword>
<dbReference type="AlphaFoldDB" id="A0A413T0T3"/>
<keyword evidence="1" id="KW-0812">Transmembrane</keyword>
<dbReference type="PIRSF" id="PIRSF018266">
    <property type="entry name" value="FecR"/>
    <property type="match status" value="1"/>
</dbReference>
<dbReference type="Gene3D" id="3.55.50.30">
    <property type="match status" value="1"/>
</dbReference>
<dbReference type="EMBL" id="QSFT01000011">
    <property type="protein sequence ID" value="RHA76289.1"/>
    <property type="molecule type" value="Genomic_DNA"/>
</dbReference>
<evidence type="ECO:0000259" key="2">
    <source>
        <dbReference type="Pfam" id="PF04773"/>
    </source>
</evidence>
<proteinExistence type="predicted"/>
<protein>
    <submittedName>
        <fullName evidence="4">FecR family protein</fullName>
    </submittedName>
</protein>
<dbReference type="FunFam" id="2.60.120.1440:FF:000001">
    <property type="entry name" value="Putative anti-sigma factor"/>
    <property type="match status" value="1"/>
</dbReference>
<evidence type="ECO:0000313" key="4">
    <source>
        <dbReference type="EMBL" id="RHA76289.1"/>
    </source>
</evidence>
<dbReference type="Pfam" id="PF16344">
    <property type="entry name" value="FecR_C"/>
    <property type="match status" value="1"/>
</dbReference>
<dbReference type="Pfam" id="PF04773">
    <property type="entry name" value="FecR"/>
    <property type="match status" value="1"/>
</dbReference>
<dbReference type="InterPro" id="IPR012373">
    <property type="entry name" value="Ferrdict_sens_TM"/>
</dbReference>
<dbReference type="GO" id="GO:0016989">
    <property type="term" value="F:sigma factor antagonist activity"/>
    <property type="evidence" value="ECO:0007669"/>
    <property type="project" value="TreeGrafter"/>
</dbReference>
<organism evidence="4 5">
    <name type="scientific">Phocaeicola coprophilus</name>
    <dbReference type="NCBI Taxonomy" id="387090"/>
    <lineage>
        <taxon>Bacteria</taxon>
        <taxon>Pseudomonadati</taxon>
        <taxon>Bacteroidota</taxon>
        <taxon>Bacteroidia</taxon>
        <taxon>Bacteroidales</taxon>
        <taxon>Bacteroidaceae</taxon>
        <taxon>Phocaeicola</taxon>
    </lineage>
</organism>
<evidence type="ECO:0000259" key="3">
    <source>
        <dbReference type="Pfam" id="PF16344"/>
    </source>
</evidence>
<dbReference type="RefSeq" id="WP_118400317.1">
    <property type="nucleotide sequence ID" value="NZ_CABJGD010000011.1"/>
</dbReference>
<dbReference type="PANTHER" id="PTHR30273:SF2">
    <property type="entry name" value="PROTEIN FECR"/>
    <property type="match status" value="1"/>
</dbReference>
<dbReference type="InterPro" id="IPR006860">
    <property type="entry name" value="FecR"/>
</dbReference>
<gene>
    <name evidence="4" type="ORF">DW921_07025</name>
</gene>
<dbReference type="InterPro" id="IPR032508">
    <property type="entry name" value="FecR_C"/>
</dbReference>
<name>A0A413T0T3_9BACT</name>
<feature type="transmembrane region" description="Helical" evidence="1">
    <location>
        <begin position="85"/>
        <end position="105"/>
    </location>
</feature>